<dbReference type="PATRIC" id="fig|1198232.3.peg.1913"/>
<dbReference type="PANTHER" id="PTHR33973:SF4">
    <property type="entry name" value="OS07G0153300 PROTEIN"/>
    <property type="match status" value="1"/>
</dbReference>
<keyword evidence="1" id="KW-0812">Transmembrane</keyword>
<dbReference type="InterPro" id="IPR010775">
    <property type="entry name" value="DUF1365"/>
</dbReference>
<reference evidence="2 3" key="1">
    <citation type="submission" date="2013-05" db="EMBL/GenBank/DDBJ databases">
        <title>Between feast and famine: a lifestyle of most important marine PAH-degrading bacterium Cycloclasticus sp. 7ME.</title>
        <authorList>
            <person name="Yakimov M.M."/>
            <person name="Messina E."/>
            <person name="Genovese M."/>
            <person name="Denaro R."/>
            <person name="Crisafi F."/>
            <person name="Russo D."/>
            <person name="Cappello S."/>
            <person name="Santisi S."/>
            <person name="Smedile F."/>
            <person name="Golyshina O.V."/>
            <person name="Tran H."/>
            <person name="Pieper D.H."/>
            <person name="Golyshin P.N."/>
            <person name="Giuliano L."/>
        </authorList>
    </citation>
    <scope>NUCLEOTIDE SEQUENCE [LARGE SCALE GENOMIC DNA]</scope>
    <source>
        <strain evidence="2 3">78-ME</strain>
    </source>
</reference>
<dbReference type="eggNOG" id="COG3496">
    <property type="taxonomic scope" value="Bacteria"/>
</dbReference>
<proteinExistence type="predicted"/>
<reference evidence="3" key="2">
    <citation type="journal article" date="2016" name="Environ. Microbiol. Rep.">
        <title>Analysis of defence systems and a conjugative IncP-1 plasmid in the marine polyaromatic hydrocarbons-degrading bacterium Cycloclasticus sp. 78-ME.</title>
        <authorList>
            <person name="Yakimov M.M."/>
            <person name="Crisafi F."/>
            <person name="Messina E."/>
            <person name="Smedile F."/>
            <person name="Lopatina A."/>
            <person name="Denaro R."/>
            <person name="Pieper D.H."/>
            <person name="Golyshin P.N."/>
            <person name="Giuliano L."/>
        </authorList>
    </citation>
    <scope>NUCLEOTIDE SEQUENCE [LARGE SCALE GENOMIC DNA]</scope>
    <source>
        <strain evidence="3">78-ME</strain>
    </source>
</reference>
<keyword evidence="1" id="KW-0472">Membrane</keyword>
<keyword evidence="3" id="KW-1185">Reference proteome</keyword>
<sequence length="259" mass="30628">MCSVNSKIFTGRVRHRRFKPKENEFQYTIFMLYLDLDELPTLFDRFWLWSLNKPNVASFQTQQYLADENGCIKTAVKNEVKAQLGVVPKGPIRLLTHLSYFGYCFNPVSFYYCFNEDGETLDFIVAQINNTPWNERHCYVLDNRPSDASNSPSKVVRSEFEKTFHVSPFLPMDMRYFWRFNTPSEKLAVYMKNTQDDETCFDVNLSLKRKEINSLNLCAALVTFPLMTWQVIVGIYWQSLKLWLRKTPFYDHPKTHNTK</sequence>
<feature type="transmembrane region" description="Helical" evidence="1">
    <location>
        <begin position="215"/>
        <end position="237"/>
    </location>
</feature>
<dbReference type="Proteomes" id="UP000015380">
    <property type="component" value="Chromosome"/>
</dbReference>
<keyword evidence="1" id="KW-1133">Transmembrane helix</keyword>
<protein>
    <recommendedName>
        <fullName evidence="4">Chromosome partitioning protein ParA</fullName>
    </recommendedName>
</protein>
<gene>
    <name evidence="2" type="ORF">CYCME_1940</name>
</gene>
<accession>S5TYK2</accession>
<dbReference type="PANTHER" id="PTHR33973">
    <property type="entry name" value="OS07G0153300 PROTEIN"/>
    <property type="match status" value="1"/>
</dbReference>
<evidence type="ECO:0000313" key="2">
    <source>
        <dbReference type="EMBL" id="AGS40255.1"/>
    </source>
</evidence>
<evidence type="ECO:0000256" key="1">
    <source>
        <dbReference type="SAM" id="Phobius"/>
    </source>
</evidence>
<dbReference type="Pfam" id="PF07103">
    <property type="entry name" value="DUF1365"/>
    <property type="match status" value="1"/>
</dbReference>
<evidence type="ECO:0008006" key="4">
    <source>
        <dbReference type="Google" id="ProtNLM"/>
    </source>
</evidence>
<organism evidence="2 3">
    <name type="scientific">Cycloclasticus zancles 78-ME</name>
    <dbReference type="NCBI Taxonomy" id="1198232"/>
    <lineage>
        <taxon>Bacteria</taxon>
        <taxon>Pseudomonadati</taxon>
        <taxon>Pseudomonadota</taxon>
        <taxon>Gammaproteobacteria</taxon>
        <taxon>Thiotrichales</taxon>
        <taxon>Piscirickettsiaceae</taxon>
        <taxon>Cycloclasticus</taxon>
    </lineage>
</organism>
<dbReference type="EMBL" id="CP005996">
    <property type="protein sequence ID" value="AGS40255.1"/>
    <property type="molecule type" value="Genomic_DNA"/>
</dbReference>
<dbReference type="HOGENOM" id="CLU_065913_0_0_6"/>
<dbReference type="KEGG" id="cza:CYCME_1940"/>
<evidence type="ECO:0000313" key="3">
    <source>
        <dbReference type="Proteomes" id="UP000015380"/>
    </source>
</evidence>
<name>S5TYK2_9GAMM</name>
<dbReference type="AlphaFoldDB" id="S5TYK2"/>